<sequence>MLCQCTNQLINSLRSVHFNRKTSLMRSLHFIIILFFGIANIGGQFSIPSCFAACHRNQRHLISRHGFLLFTNCVGTLFSRHVLGTLTVAHRGFLTRSNNCPSHDAKNGRIILADSLFSFDSCLLIFYNCIRHTQVRPPN</sequence>
<reference evidence="3" key="1">
    <citation type="submission" date="2013-06" db="EMBL/GenBank/DDBJ databases">
        <authorList>
            <person name="Zhao Q."/>
        </authorList>
    </citation>
    <scope>NUCLEOTIDE SEQUENCE</scope>
    <source>
        <strain evidence="3">cv. W1943</strain>
    </source>
</reference>
<feature type="transmembrane region" description="Helical" evidence="1">
    <location>
        <begin position="28"/>
        <end position="54"/>
    </location>
</feature>
<dbReference type="Gramene" id="ORUFI04G25570.1">
    <property type="protein sequence ID" value="ORUFI04G25570.1"/>
    <property type="gene ID" value="ORUFI04G25570"/>
</dbReference>
<feature type="transmembrane region" description="Helical" evidence="1">
    <location>
        <begin position="110"/>
        <end position="130"/>
    </location>
</feature>
<name>A0A0E0PDI9_ORYRU</name>
<evidence type="ECO:0000256" key="1">
    <source>
        <dbReference type="SAM" id="Phobius"/>
    </source>
</evidence>
<evidence type="ECO:0000313" key="3">
    <source>
        <dbReference type="Proteomes" id="UP000008022"/>
    </source>
</evidence>
<protein>
    <submittedName>
        <fullName evidence="2">Uncharacterized protein</fullName>
    </submittedName>
</protein>
<organism evidence="2 3">
    <name type="scientific">Oryza rufipogon</name>
    <name type="common">Brownbeard rice</name>
    <name type="synonym">Asian wild rice</name>
    <dbReference type="NCBI Taxonomy" id="4529"/>
    <lineage>
        <taxon>Eukaryota</taxon>
        <taxon>Viridiplantae</taxon>
        <taxon>Streptophyta</taxon>
        <taxon>Embryophyta</taxon>
        <taxon>Tracheophyta</taxon>
        <taxon>Spermatophyta</taxon>
        <taxon>Magnoliopsida</taxon>
        <taxon>Liliopsida</taxon>
        <taxon>Poales</taxon>
        <taxon>Poaceae</taxon>
        <taxon>BOP clade</taxon>
        <taxon>Oryzoideae</taxon>
        <taxon>Oryzeae</taxon>
        <taxon>Oryzinae</taxon>
        <taxon>Oryza</taxon>
    </lineage>
</organism>
<dbReference type="EnsemblPlants" id="ORUFI04G25570.1">
    <property type="protein sequence ID" value="ORUFI04G25570.1"/>
    <property type="gene ID" value="ORUFI04G25570"/>
</dbReference>
<accession>A0A0E0PDI9</accession>
<keyword evidence="1" id="KW-1133">Transmembrane helix</keyword>
<evidence type="ECO:0000313" key="2">
    <source>
        <dbReference type="EnsemblPlants" id="ORUFI04G25570.1"/>
    </source>
</evidence>
<proteinExistence type="predicted"/>
<reference evidence="2" key="2">
    <citation type="submission" date="2015-06" db="UniProtKB">
        <authorList>
            <consortium name="EnsemblPlants"/>
        </authorList>
    </citation>
    <scope>IDENTIFICATION</scope>
</reference>
<keyword evidence="1" id="KW-0812">Transmembrane</keyword>
<dbReference type="AlphaFoldDB" id="A0A0E0PDI9"/>
<dbReference type="Proteomes" id="UP000008022">
    <property type="component" value="Unassembled WGS sequence"/>
</dbReference>
<dbReference type="HOGENOM" id="CLU_1848384_0_0_1"/>
<feature type="transmembrane region" description="Helical" evidence="1">
    <location>
        <begin position="66"/>
        <end position="90"/>
    </location>
</feature>
<keyword evidence="1" id="KW-0472">Membrane</keyword>
<keyword evidence="3" id="KW-1185">Reference proteome</keyword>